<dbReference type="EMBL" id="JBHSHC010000112">
    <property type="protein sequence ID" value="MFC4768985.1"/>
    <property type="molecule type" value="Genomic_DNA"/>
</dbReference>
<evidence type="ECO:0008006" key="3">
    <source>
        <dbReference type="Google" id="ProtNLM"/>
    </source>
</evidence>
<organism evidence="1 2">
    <name type="scientific">Effusibacillus consociatus</name>
    <dbReference type="NCBI Taxonomy" id="1117041"/>
    <lineage>
        <taxon>Bacteria</taxon>
        <taxon>Bacillati</taxon>
        <taxon>Bacillota</taxon>
        <taxon>Bacilli</taxon>
        <taxon>Bacillales</taxon>
        <taxon>Alicyclobacillaceae</taxon>
        <taxon>Effusibacillus</taxon>
    </lineage>
</organism>
<dbReference type="Proteomes" id="UP001596002">
    <property type="component" value="Unassembled WGS sequence"/>
</dbReference>
<dbReference type="RefSeq" id="WP_380026961.1">
    <property type="nucleotide sequence ID" value="NZ_JBHSHC010000112.1"/>
</dbReference>
<comment type="caution">
    <text evidence="1">The sequence shown here is derived from an EMBL/GenBank/DDBJ whole genome shotgun (WGS) entry which is preliminary data.</text>
</comment>
<protein>
    <recommendedName>
        <fullName evidence="3">DUF5590 domain-containing protein</fullName>
    </recommendedName>
</protein>
<dbReference type="InterPro" id="IPR046350">
    <property type="entry name" value="Cystatin_sf"/>
</dbReference>
<name>A0ABV9Q471_9BACL</name>
<accession>A0ABV9Q471</accession>
<dbReference type="Gene3D" id="3.10.450.40">
    <property type="match status" value="2"/>
</dbReference>
<dbReference type="SUPFAM" id="SSF54403">
    <property type="entry name" value="Cystatin/monellin"/>
    <property type="match status" value="2"/>
</dbReference>
<evidence type="ECO:0000313" key="2">
    <source>
        <dbReference type="Proteomes" id="UP001596002"/>
    </source>
</evidence>
<keyword evidence="2" id="KW-1185">Reference proteome</keyword>
<evidence type="ECO:0000313" key="1">
    <source>
        <dbReference type="EMBL" id="MFC4768985.1"/>
    </source>
</evidence>
<gene>
    <name evidence="1" type="ORF">ACFO8Q_16735</name>
</gene>
<proteinExistence type="predicted"/>
<sequence length="171" mass="18765">MKKIVWTSLLVVVTLIFGSLFLLRELTAAQMPDLKTAARIAVNNSALQRIDSAQPYTGGPFCYVLTGQDKLGRAMMVFATKDKVLGSEYLDKGLSAADAEQKARQASGYSEINTVTPGIIDPNDKNSFAGKASGRFVWEIYGINAQGQKLYTYLDFYNGNVLSSYTLQQTK</sequence>
<reference evidence="2" key="1">
    <citation type="journal article" date="2019" name="Int. J. Syst. Evol. Microbiol.">
        <title>The Global Catalogue of Microorganisms (GCM) 10K type strain sequencing project: providing services to taxonomists for standard genome sequencing and annotation.</title>
        <authorList>
            <consortium name="The Broad Institute Genomics Platform"/>
            <consortium name="The Broad Institute Genome Sequencing Center for Infectious Disease"/>
            <person name="Wu L."/>
            <person name="Ma J."/>
        </authorList>
    </citation>
    <scope>NUCLEOTIDE SEQUENCE [LARGE SCALE GENOMIC DNA]</scope>
    <source>
        <strain evidence="2">WYCCWR 12678</strain>
    </source>
</reference>